<comment type="caution">
    <text evidence="2">The sequence shown here is derived from an EMBL/GenBank/DDBJ whole genome shotgun (WGS) entry which is preliminary data.</text>
</comment>
<protein>
    <submittedName>
        <fullName evidence="2">Uncharacterized protein</fullName>
    </submittedName>
</protein>
<gene>
    <name evidence="2" type="ORF">GCM10009787_77840</name>
</gene>
<feature type="compositionally biased region" description="Basic and acidic residues" evidence="1">
    <location>
        <begin position="43"/>
        <end position="52"/>
    </location>
</feature>
<accession>A0ABN1ZK17</accession>
<dbReference type="EMBL" id="BAAAOQ010000046">
    <property type="protein sequence ID" value="GAA1500300.1"/>
    <property type="molecule type" value="Genomic_DNA"/>
</dbReference>
<reference evidence="2 3" key="1">
    <citation type="journal article" date="2019" name="Int. J. Syst. Evol. Microbiol.">
        <title>The Global Catalogue of Microorganisms (GCM) 10K type strain sequencing project: providing services to taxonomists for standard genome sequencing and annotation.</title>
        <authorList>
            <consortium name="The Broad Institute Genomics Platform"/>
            <consortium name="The Broad Institute Genome Sequencing Center for Infectious Disease"/>
            <person name="Wu L."/>
            <person name="Ma J."/>
        </authorList>
    </citation>
    <scope>NUCLEOTIDE SEQUENCE [LARGE SCALE GENOMIC DNA]</scope>
    <source>
        <strain evidence="2 3">JCM 14924</strain>
    </source>
</reference>
<keyword evidence="3" id="KW-1185">Reference proteome</keyword>
<feature type="region of interest" description="Disordered" evidence="1">
    <location>
        <begin position="74"/>
        <end position="103"/>
    </location>
</feature>
<feature type="region of interest" description="Disordered" evidence="1">
    <location>
        <begin position="32"/>
        <end position="54"/>
    </location>
</feature>
<evidence type="ECO:0000313" key="2">
    <source>
        <dbReference type="EMBL" id="GAA1500300.1"/>
    </source>
</evidence>
<evidence type="ECO:0000313" key="3">
    <source>
        <dbReference type="Proteomes" id="UP001501391"/>
    </source>
</evidence>
<proteinExistence type="predicted"/>
<dbReference type="Proteomes" id="UP001501391">
    <property type="component" value="Unassembled WGS sequence"/>
</dbReference>
<sequence length="103" mass="11225">MEVGECRTTVEPLTEEVVDHRQFLGVGRRLHQVGRGADGGEEATARQKRDPSSLRPLNAGLLLLLALERAQEPEGNGKLPFRKGGDVPFLGGRRAASVRPGWE</sequence>
<name>A0ABN1ZK17_9ACTN</name>
<organism evidence="2 3">
    <name type="scientific">Streptomyces bangladeshensis</name>
    <dbReference type="NCBI Taxonomy" id="295352"/>
    <lineage>
        <taxon>Bacteria</taxon>
        <taxon>Bacillati</taxon>
        <taxon>Actinomycetota</taxon>
        <taxon>Actinomycetes</taxon>
        <taxon>Kitasatosporales</taxon>
        <taxon>Streptomycetaceae</taxon>
        <taxon>Streptomyces</taxon>
    </lineage>
</organism>
<evidence type="ECO:0000256" key="1">
    <source>
        <dbReference type="SAM" id="MobiDB-lite"/>
    </source>
</evidence>